<organism evidence="2 3">
    <name type="scientific">Testicularia cyperi</name>
    <dbReference type="NCBI Taxonomy" id="1882483"/>
    <lineage>
        <taxon>Eukaryota</taxon>
        <taxon>Fungi</taxon>
        <taxon>Dikarya</taxon>
        <taxon>Basidiomycota</taxon>
        <taxon>Ustilaginomycotina</taxon>
        <taxon>Ustilaginomycetes</taxon>
        <taxon>Ustilaginales</taxon>
        <taxon>Anthracoideaceae</taxon>
        <taxon>Testicularia</taxon>
    </lineage>
</organism>
<evidence type="ECO:0000313" key="2">
    <source>
        <dbReference type="EMBL" id="PWZ03201.1"/>
    </source>
</evidence>
<feature type="region of interest" description="Disordered" evidence="1">
    <location>
        <begin position="1"/>
        <end position="60"/>
    </location>
</feature>
<dbReference type="EMBL" id="KZ819188">
    <property type="protein sequence ID" value="PWZ03201.1"/>
    <property type="molecule type" value="Genomic_DNA"/>
</dbReference>
<evidence type="ECO:0000313" key="3">
    <source>
        <dbReference type="Proteomes" id="UP000246740"/>
    </source>
</evidence>
<evidence type="ECO:0000256" key="1">
    <source>
        <dbReference type="SAM" id="MobiDB-lite"/>
    </source>
</evidence>
<protein>
    <submittedName>
        <fullName evidence="2">Uncharacterized protein</fullName>
    </submittedName>
</protein>
<keyword evidence="3" id="KW-1185">Reference proteome</keyword>
<dbReference type="Proteomes" id="UP000246740">
    <property type="component" value="Unassembled WGS sequence"/>
</dbReference>
<reference evidence="2 3" key="1">
    <citation type="journal article" date="2018" name="Mol. Biol. Evol.">
        <title>Broad Genomic Sampling Reveals a Smut Pathogenic Ancestry of the Fungal Clade Ustilaginomycotina.</title>
        <authorList>
            <person name="Kijpornyongpan T."/>
            <person name="Mondo S.J."/>
            <person name="Barry K."/>
            <person name="Sandor L."/>
            <person name="Lee J."/>
            <person name="Lipzen A."/>
            <person name="Pangilinan J."/>
            <person name="LaButti K."/>
            <person name="Hainaut M."/>
            <person name="Henrissat B."/>
            <person name="Grigoriev I.V."/>
            <person name="Spatafora J.W."/>
            <person name="Aime M.C."/>
        </authorList>
    </citation>
    <scope>NUCLEOTIDE SEQUENCE [LARGE SCALE GENOMIC DNA]</scope>
    <source>
        <strain evidence="2 3">MCA 3645</strain>
    </source>
</reference>
<sequence length="60" mass="7076">MEQRPAEREPVTREDRPPRLLDRAACRARQQSQKRGCSRIPPAMLRHRNRFGPADRPFPL</sequence>
<proteinExistence type="predicted"/>
<dbReference type="AlphaFoldDB" id="A0A317Y0X1"/>
<dbReference type="InParanoid" id="A0A317Y0X1"/>
<accession>A0A317Y0X1</accession>
<feature type="compositionally biased region" description="Basic and acidic residues" evidence="1">
    <location>
        <begin position="1"/>
        <end position="25"/>
    </location>
</feature>
<name>A0A317Y0X1_9BASI</name>
<gene>
    <name evidence="2" type="ORF">BCV70DRAFT_13188</name>
</gene>